<protein>
    <submittedName>
        <fullName evidence="2">Uncharacterized protein</fullName>
    </submittedName>
</protein>
<dbReference type="EMBL" id="FOES01000042">
    <property type="protein sequence ID" value="SER04166.1"/>
    <property type="molecule type" value="Genomic_DNA"/>
</dbReference>
<evidence type="ECO:0000313" key="3">
    <source>
        <dbReference type="Proteomes" id="UP000199427"/>
    </source>
</evidence>
<dbReference type="Proteomes" id="UP000199427">
    <property type="component" value="Unassembled WGS sequence"/>
</dbReference>
<dbReference type="AlphaFoldDB" id="A0A1H9KYD1"/>
<organism evidence="2 3">
    <name type="scientific">Piscibacillus halophilus</name>
    <dbReference type="NCBI Taxonomy" id="571933"/>
    <lineage>
        <taxon>Bacteria</taxon>
        <taxon>Bacillati</taxon>
        <taxon>Bacillota</taxon>
        <taxon>Bacilli</taxon>
        <taxon>Bacillales</taxon>
        <taxon>Bacillaceae</taxon>
        <taxon>Piscibacillus</taxon>
    </lineage>
</organism>
<dbReference type="OrthoDB" id="2967708at2"/>
<feature type="signal peptide" evidence="1">
    <location>
        <begin position="1"/>
        <end position="26"/>
    </location>
</feature>
<dbReference type="RefSeq" id="WP_091775368.1">
    <property type="nucleotide sequence ID" value="NZ_FOES01000042.1"/>
</dbReference>
<keyword evidence="3" id="KW-1185">Reference proteome</keyword>
<evidence type="ECO:0000256" key="1">
    <source>
        <dbReference type="SAM" id="SignalP"/>
    </source>
</evidence>
<reference evidence="2 3" key="1">
    <citation type="submission" date="2016-10" db="EMBL/GenBank/DDBJ databases">
        <authorList>
            <person name="de Groot N.N."/>
        </authorList>
    </citation>
    <scope>NUCLEOTIDE SEQUENCE [LARGE SCALE GENOMIC DNA]</scope>
    <source>
        <strain evidence="2 3">DSM 21633</strain>
    </source>
</reference>
<dbReference type="STRING" id="571933.SAMN05216362_1428"/>
<gene>
    <name evidence="2" type="ORF">SAMN05216362_1428</name>
</gene>
<dbReference type="PROSITE" id="PS51257">
    <property type="entry name" value="PROKAR_LIPOPROTEIN"/>
    <property type="match status" value="1"/>
</dbReference>
<sequence length="310" mass="35338">MIKKSTFLIMVIGSLLLSGCMDNRNAKEVTQDTFDSILEADTYDITTTIDINLETDLEDPFLDQYLGTINDSEFSIDQKVDHTSNMQEAVFHVNFNLSPMSFALDLPILQDLNEEKLYIETDQMTENFGLFVIPEEYAGKVLAIDLSEAFAEAEAEGVNYEELNETMITIVQDHLHEKPEEDFTKEDDTYYVTFTSDDIADFIGKLAYDFDDTLTDEDIQKDVDEMIEAFKELNLDDVVIDYTVDGDQIETMGVSTNFTVKDAGNYFTVDFAVNTVYNSINEDVEFSIDPEESETVDFLELIELMESYGY</sequence>
<accession>A0A1H9KYD1</accession>
<proteinExistence type="predicted"/>
<evidence type="ECO:0000313" key="2">
    <source>
        <dbReference type="EMBL" id="SER04166.1"/>
    </source>
</evidence>
<name>A0A1H9KYD1_9BACI</name>
<keyword evidence="1" id="KW-0732">Signal</keyword>
<feature type="chain" id="PRO_5011715192" evidence="1">
    <location>
        <begin position="27"/>
        <end position="310"/>
    </location>
</feature>